<reference evidence="1" key="1">
    <citation type="submission" date="2016-10" db="EMBL/GenBank/DDBJ databases">
        <authorList>
            <person name="de Groot N.N."/>
        </authorList>
    </citation>
    <scope>NUCLEOTIDE SEQUENCE</scope>
</reference>
<evidence type="ECO:0000313" key="1">
    <source>
        <dbReference type="EMBL" id="SFV69083.1"/>
    </source>
</evidence>
<dbReference type="EMBL" id="FPHM01000127">
    <property type="protein sequence ID" value="SFV69083.1"/>
    <property type="molecule type" value="Genomic_DNA"/>
</dbReference>
<sequence>MIHRKEIFVKERNRDFFDVFNEMFIHEVETFVSSIMLLL</sequence>
<organism evidence="1">
    <name type="scientific">hydrothermal vent metagenome</name>
    <dbReference type="NCBI Taxonomy" id="652676"/>
    <lineage>
        <taxon>unclassified sequences</taxon>
        <taxon>metagenomes</taxon>
        <taxon>ecological metagenomes</taxon>
    </lineage>
</organism>
<dbReference type="AlphaFoldDB" id="A0A1W1CTM3"/>
<protein>
    <submittedName>
        <fullName evidence="1">Uncharacterized protein</fullName>
    </submittedName>
</protein>
<name>A0A1W1CTM3_9ZZZZ</name>
<accession>A0A1W1CTM3</accession>
<proteinExistence type="predicted"/>
<gene>
    <name evidence="1" type="ORF">MNB_SV-13-1073</name>
</gene>